<accession>A0A2U2MY80</accession>
<dbReference type="OrthoDB" id="9810648at2"/>
<dbReference type="PANTHER" id="PTHR43736">
    <property type="entry name" value="ADP-RIBOSE PYROPHOSPHATASE"/>
    <property type="match status" value="1"/>
</dbReference>
<organism evidence="5 6">
    <name type="scientific">Sediminicurvatus halobius</name>
    <dbReference type="NCBI Taxonomy" id="2182432"/>
    <lineage>
        <taxon>Bacteria</taxon>
        <taxon>Pseudomonadati</taxon>
        <taxon>Pseudomonadota</taxon>
        <taxon>Gammaproteobacteria</taxon>
        <taxon>Chromatiales</taxon>
        <taxon>Ectothiorhodospiraceae</taxon>
        <taxon>Sediminicurvatus</taxon>
    </lineage>
</organism>
<dbReference type="AlphaFoldDB" id="A0A2U2MY80"/>
<dbReference type="Pfam" id="PF00293">
    <property type="entry name" value="NUDIX"/>
    <property type="match status" value="1"/>
</dbReference>
<dbReference type="SUPFAM" id="SSF55811">
    <property type="entry name" value="Nudix"/>
    <property type="match status" value="1"/>
</dbReference>
<dbReference type="InterPro" id="IPR020476">
    <property type="entry name" value="Nudix_hydrolase"/>
</dbReference>
<dbReference type="GO" id="GO:0016787">
    <property type="term" value="F:hydrolase activity"/>
    <property type="evidence" value="ECO:0007669"/>
    <property type="project" value="UniProtKB-KW"/>
</dbReference>
<reference evidence="5 6" key="1">
    <citation type="submission" date="2018-05" db="EMBL/GenBank/DDBJ databases">
        <title>Spiribacter halobius sp. nov., a moderately halophilic bacterium isolated from marine solar saltern.</title>
        <authorList>
            <person name="Zheng W.-S."/>
            <person name="Lu D.-C."/>
            <person name="Du Z.-J."/>
        </authorList>
    </citation>
    <scope>NUCLEOTIDE SEQUENCE [LARGE SCALE GENOMIC DNA]</scope>
    <source>
        <strain evidence="5 6">E85</strain>
    </source>
</reference>
<dbReference type="CDD" id="cd04673">
    <property type="entry name" value="NUDIX_ADPRase"/>
    <property type="match status" value="1"/>
</dbReference>
<dbReference type="PRINTS" id="PR00502">
    <property type="entry name" value="NUDIXFAMILY"/>
</dbReference>
<evidence type="ECO:0000256" key="2">
    <source>
        <dbReference type="ARBA" id="ARBA00022801"/>
    </source>
</evidence>
<evidence type="ECO:0000256" key="1">
    <source>
        <dbReference type="ARBA" id="ARBA00001946"/>
    </source>
</evidence>
<evidence type="ECO:0000313" key="5">
    <source>
        <dbReference type="EMBL" id="PWG61830.1"/>
    </source>
</evidence>
<sequence length="186" mass="19968">MGERSAGFAARSFGSADVGRPLALPGETATTEFSHVPDDPDQPHPVAAAIAVVENQRHVLLVRRRNPPDAGLWGFPGGKIEFGESIHAAAARELYEETGLRAEPAEVVTAVDVIAPPWRGHGAMHYILIAVRCHWRAGIPSPNDDALATGWFTPEMIDDIEAVTSYQVAEVARLVVEGRRSGFGPC</sequence>
<dbReference type="InterPro" id="IPR015797">
    <property type="entry name" value="NUDIX_hydrolase-like_dom_sf"/>
</dbReference>
<evidence type="ECO:0000256" key="3">
    <source>
        <dbReference type="RuleBase" id="RU003476"/>
    </source>
</evidence>
<dbReference type="PROSITE" id="PS00893">
    <property type="entry name" value="NUDIX_BOX"/>
    <property type="match status" value="1"/>
</dbReference>
<gene>
    <name evidence="5" type="ORF">DEM34_14575</name>
</gene>
<dbReference type="InterPro" id="IPR020084">
    <property type="entry name" value="NUDIX_hydrolase_CS"/>
</dbReference>
<comment type="caution">
    <text evidence="5">The sequence shown here is derived from an EMBL/GenBank/DDBJ whole genome shotgun (WGS) entry which is preliminary data.</text>
</comment>
<protein>
    <submittedName>
        <fullName evidence="5">ADP-ribose pyrophosphatase</fullName>
    </submittedName>
</protein>
<keyword evidence="2 3" id="KW-0378">Hydrolase</keyword>
<evidence type="ECO:0000313" key="6">
    <source>
        <dbReference type="Proteomes" id="UP000245474"/>
    </source>
</evidence>
<proteinExistence type="inferred from homology"/>
<comment type="similarity">
    <text evidence="3">Belongs to the Nudix hydrolase family.</text>
</comment>
<feature type="domain" description="Nudix hydrolase" evidence="4">
    <location>
        <begin position="42"/>
        <end position="174"/>
    </location>
</feature>
<dbReference type="Gene3D" id="3.90.79.10">
    <property type="entry name" value="Nucleoside Triphosphate Pyrophosphohydrolase"/>
    <property type="match status" value="1"/>
</dbReference>
<dbReference type="InterPro" id="IPR000086">
    <property type="entry name" value="NUDIX_hydrolase_dom"/>
</dbReference>
<name>A0A2U2MY80_9GAMM</name>
<dbReference type="Proteomes" id="UP000245474">
    <property type="component" value="Unassembled WGS sequence"/>
</dbReference>
<comment type="cofactor">
    <cofactor evidence="1">
        <name>Mg(2+)</name>
        <dbReference type="ChEBI" id="CHEBI:18420"/>
    </cofactor>
</comment>
<dbReference type="PROSITE" id="PS51462">
    <property type="entry name" value="NUDIX"/>
    <property type="match status" value="1"/>
</dbReference>
<evidence type="ECO:0000259" key="4">
    <source>
        <dbReference type="PROSITE" id="PS51462"/>
    </source>
</evidence>
<keyword evidence="6" id="KW-1185">Reference proteome</keyword>
<dbReference type="EMBL" id="QFFI01000026">
    <property type="protein sequence ID" value="PWG61830.1"/>
    <property type="molecule type" value="Genomic_DNA"/>
</dbReference>
<dbReference type="PANTHER" id="PTHR43736:SF1">
    <property type="entry name" value="DIHYDRONEOPTERIN TRIPHOSPHATE DIPHOSPHATASE"/>
    <property type="match status" value="1"/>
</dbReference>